<reference evidence="1" key="1">
    <citation type="submission" date="2022-02" db="EMBL/GenBank/DDBJ databases">
        <authorList>
            <person name="Henning P.M."/>
            <person name="McCubbin A.G."/>
            <person name="Shore J.S."/>
        </authorList>
    </citation>
    <scope>NUCLEOTIDE SEQUENCE</scope>
    <source>
        <strain evidence="1">F60SS</strain>
        <tissue evidence="1">Leaves</tissue>
    </source>
</reference>
<reference evidence="1" key="2">
    <citation type="journal article" date="2023" name="Plants (Basel)">
        <title>Annotation of the Turnera subulata (Passifloraceae) Draft Genome Reveals the S-Locus Evolved after the Divergence of Turneroideae from Passifloroideae in a Stepwise Manner.</title>
        <authorList>
            <person name="Henning P.M."/>
            <person name="Roalson E.H."/>
            <person name="Mir W."/>
            <person name="McCubbin A.G."/>
            <person name="Shore J.S."/>
        </authorList>
    </citation>
    <scope>NUCLEOTIDE SEQUENCE</scope>
    <source>
        <strain evidence="1">F60SS</strain>
    </source>
</reference>
<dbReference type="SUPFAM" id="SSF51735">
    <property type="entry name" value="NAD(P)-binding Rossmann-fold domains"/>
    <property type="match status" value="1"/>
</dbReference>
<dbReference type="PANTHER" id="PTHR44375:SF6">
    <property type="entry name" value="F28J7.36 PROTEIN"/>
    <property type="match status" value="1"/>
</dbReference>
<feature type="non-terminal residue" evidence="1">
    <location>
        <position position="1"/>
    </location>
</feature>
<protein>
    <submittedName>
        <fullName evidence="1">Uncharacterized protein</fullName>
    </submittedName>
</protein>
<dbReference type="Pfam" id="PF13561">
    <property type="entry name" value="adh_short_C2"/>
    <property type="match status" value="1"/>
</dbReference>
<keyword evidence="2" id="KW-1185">Reference proteome</keyword>
<comment type="caution">
    <text evidence="1">The sequence shown here is derived from an EMBL/GenBank/DDBJ whole genome shotgun (WGS) entry which is preliminary data.</text>
</comment>
<dbReference type="AlphaFoldDB" id="A0A9Q0JFM5"/>
<dbReference type="Gene3D" id="3.40.50.720">
    <property type="entry name" value="NAD(P)-binding Rossmann-like Domain"/>
    <property type="match status" value="1"/>
</dbReference>
<dbReference type="EMBL" id="JAKUCV010003460">
    <property type="protein sequence ID" value="KAJ4838875.1"/>
    <property type="molecule type" value="Genomic_DNA"/>
</dbReference>
<name>A0A9Q0JFM5_9ROSI</name>
<gene>
    <name evidence="1" type="ORF">Tsubulata_050322</name>
</gene>
<proteinExistence type="predicted"/>
<organism evidence="1 2">
    <name type="scientific">Turnera subulata</name>
    <dbReference type="NCBI Taxonomy" id="218843"/>
    <lineage>
        <taxon>Eukaryota</taxon>
        <taxon>Viridiplantae</taxon>
        <taxon>Streptophyta</taxon>
        <taxon>Embryophyta</taxon>
        <taxon>Tracheophyta</taxon>
        <taxon>Spermatophyta</taxon>
        <taxon>Magnoliopsida</taxon>
        <taxon>eudicotyledons</taxon>
        <taxon>Gunneridae</taxon>
        <taxon>Pentapetalae</taxon>
        <taxon>rosids</taxon>
        <taxon>fabids</taxon>
        <taxon>Malpighiales</taxon>
        <taxon>Passifloraceae</taxon>
        <taxon>Turnera</taxon>
    </lineage>
</organism>
<dbReference type="OrthoDB" id="294295at2759"/>
<evidence type="ECO:0000313" key="2">
    <source>
        <dbReference type="Proteomes" id="UP001141552"/>
    </source>
</evidence>
<evidence type="ECO:0000313" key="1">
    <source>
        <dbReference type="EMBL" id="KAJ4838875.1"/>
    </source>
</evidence>
<accession>A0A9Q0JFM5</accession>
<dbReference type="InterPro" id="IPR036291">
    <property type="entry name" value="NAD(P)-bd_dom_sf"/>
</dbReference>
<dbReference type="PANTHER" id="PTHR44375">
    <property type="entry name" value="BETA-KETOACYL-ACP REDUCTASE-LIKE PROTEIN-RELATED"/>
    <property type="match status" value="1"/>
</dbReference>
<dbReference type="InterPro" id="IPR002347">
    <property type="entry name" value="SDR_fam"/>
</dbReference>
<dbReference type="Proteomes" id="UP001141552">
    <property type="component" value="Unassembled WGS sequence"/>
</dbReference>
<sequence>MANPAKKVLLTSHGDDVSQGIALHLAKRGCRLVLMGEESCVRSVADKINGSIEGAASVEVVGLDMEDERQAAFDEAVDKACLILGNLDAFVNCYFYEGKMQNPLDVTEQEFKKILKINLMAAWFL</sequence>